<proteinExistence type="predicted"/>
<keyword evidence="2" id="KW-1185">Reference proteome</keyword>
<dbReference type="AlphaFoldDB" id="A0A4Y2KS52"/>
<comment type="caution">
    <text evidence="1">The sequence shown here is derived from an EMBL/GenBank/DDBJ whole genome shotgun (WGS) entry which is preliminary data.</text>
</comment>
<dbReference type="Proteomes" id="UP000499080">
    <property type="component" value="Unassembled WGS sequence"/>
</dbReference>
<reference evidence="1 2" key="1">
    <citation type="journal article" date="2019" name="Sci. Rep.">
        <title>Orb-weaving spider Araneus ventricosus genome elucidates the spidroin gene catalogue.</title>
        <authorList>
            <person name="Kono N."/>
            <person name="Nakamura H."/>
            <person name="Ohtoshi R."/>
            <person name="Moran D.A.P."/>
            <person name="Shinohara A."/>
            <person name="Yoshida Y."/>
            <person name="Fujiwara M."/>
            <person name="Mori M."/>
            <person name="Tomita M."/>
            <person name="Arakawa K."/>
        </authorList>
    </citation>
    <scope>NUCLEOTIDE SEQUENCE [LARGE SCALE GENOMIC DNA]</scope>
</reference>
<dbReference type="EMBL" id="BGPR01115715">
    <property type="protein sequence ID" value="GBN04850.1"/>
    <property type="molecule type" value="Genomic_DNA"/>
</dbReference>
<sequence>MFISGDLGGQWKGLKSEECSWSHLVATLGAWGVALSCWNCPNPSECTMDMNECRRSGRMLKYLSPVRVVSRRIRGPISRQLHTSHTLTEAPPD</sequence>
<evidence type="ECO:0000313" key="1">
    <source>
        <dbReference type="EMBL" id="GBN04850.1"/>
    </source>
</evidence>
<name>A0A4Y2KS52_ARAVE</name>
<gene>
    <name evidence="1" type="ORF">AVEN_41606_1</name>
</gene>
<accession>A0A4Y2KS52</accession>
<protein>
    <submittedName>
        <fullName evidence="1">Uncharacterized protein</fullName>
    </submittedName>
</protein>
<evidence type="ECO:0000313" key="2">
    <source>
        <dbReference type="Proteomes" id="UP000499080"/>
    </source>
</evidence>
<organism evidence="1 2">
    <name type="scientific">Araneus ventricosus</name>
    <name type="common">Orbweaver spider</name>
    <name type="synonym">Epeira ventricosa</name>
    <dbReference type="NCBI Taxonomy" id="182803"/>
    <lineage>
        <taxon>Eukaryota</taxon>
        <taxon>Metazoa</taxon>
        <taxon>Ecdysozoa</taxon>
        <taxon>Arthropoda</taxon>
        <taxon>Chelicerata</taxon>
        <taxon>Arachnida</taxon>
        <taxon>Araneae</taxon>
        <taxon>Araneomorphae</taxon>
        <taxon>Entelegynae</taxon>
        <taxon>Araneoidea</taxon>
        <taxon>Araneidae</taxon>
        <taxon>Araneus</taxon>
    </lineage>
</organism>